<name>A0A941AKC6_9ACTN</name>
<dbReference type="NCBIfam" id="TIGR01550">
    <property type="entry name" value="DOC_P1"/>
    <property type="match status" value="1"/>
</dbReference>
<evidence type="ECO:0000259" key="1">
    <source>
        <dbReference type="PROSITE" id="PS51459"/>
    </source>
</evidence>
<dbReference type="EMBL" id="JAFCNB010000010">
    <property type="protein sequence ID" value="MBP2705942.1"/>
    <property type="molecule type" value="Genomic_DNA"/>
</dbReference>
<dbReference type="PANTHER" id="PTHR39426">
    <property type="entry name" value="HOMOLOGY TO DEATH-ON-CURING PROTEIN OF PHAGE P1"/>
    <property type="match status" value="1"/>
</dbReference>
<evidence type="ECO:0000313" key="2">
    <source>
        <dbReference type="EMBL" id="MBP2705942.1"/>
    </source>
</evidence>
<dbReference type="AlphaFoldDB" id="A0A941AKC6"/>
<comment type="caution">
    <text evidence="2">The sequence shown here is derived from an EMBL/GenBank/DDBJ whole genome shotgun (WGS) entry which is preliminary data.</text>
</comment>
<dbReference type="InterPro" id="IPR006440">
    <property type="entry name" value="Doc"/>
</dbReference>
<accession>A0A941AKC6</accession>
<proteinExistence type="predicted"/>
<dbReference type="Proteomes" id="UP000674234">
    <property type="component" value="Unassembled WGS sequence"/>
</dbReference>
<dbReference type="InterPro" id="IPR003812">
    <property type="entry name" value="Fido"/>
</dbReference>
<reference evidence="2" key="1">
    <citation type="submission" date="2021-02" db="EMBL/GenBank/DDBJ databases">
        <title>Draft genome sequence of Microbispora sp. RL4-1S isolated from rice leaves in Thailand.</title>
        <authorList>
            <person name="Muangham S."/>
            <person name="Duangmal K."/>
        </authorList>
    </citation>
    <scope>NUCLEOTIDE SEQUENCE</scope>
    <source>
        <strain evidence="2">RL4-1S</strain>
    </source>
</reference>
<dbReference type="PROSITE" id="PS51459">
    <property type="entry name" value="FIDO"/>
    <property type="match status" value="1"/>
</dbReference>
<organism evidence="2 3">
    <name type="scientific">Microbispora oryzae</name>
    <dbReference type="NCBI Taxonomy" id="2806554"/>
    <lineage>
        <taxon>Bacteria</taxon>
        <taxon>Bacillati</taxon>
        <taxon>Actinomycetota</taxon>
        <taxon>Actinomycetes</taxon>
        <taxon>Streptosporangiales</taxon>
        <taxon>Streptosporangiaceae</taxon>
        <taxon>Microbispora</taxon>
    </lineage>
</organism>
<gene>
    <name evidence="2" type="ORF">JOL79_19220</name>
</gene>
<dbReference type="Gene3D" id="1.20.120.1870">
    <property type="entry name" value="Fic/DOC protein, Fido domain"/>
    <property type="match status" value="1"/>
</dbReference>
<keyword evidence="3" id="KW-1185">Reference proteome</keyword>
<dbReference type="Pfam" id="PF02661">
    <property type="entry name" value="Fic"/>
    <property type="match status" value="1"/>
</dbReference>
<dbReference type="GO" id="GO:0016301">
    <property type="term" value="F:kinase activity"/>
    <property type="evidence" value="ECO:0007669"/>
    <property type="project" value="InterPro"/>
</dbReference>
<evidence type="ECO:0000313" key="3">
    <source>
        <dbReference type="Proteomes" id="UP000674234"/>
    </source>
</evidence>
<feature type="domain" description="Fido" evidence="1">
    <location>
        <begin position="5"/>
        <end position="121"/>
    </location>
</feature>
<dbReference type="InterPro" id="IPR053737">
    <property type="entry name" value="Type_II_TA_Toxin"/>
</dbReference>
<dbReference type="PANTHER" id="PTHR39426:SF1">
    <property type="entry name" value="HOMOLOGY TO DEATH-ON-CURING PROTEIN OF PHAGE P1"/>
    <property type="match status" value="1"/>
</dbReference>
<sequence>MTVYLTKADLLAIAEEILPTVGLRDGGQFHAAVLRPQTTVYGEDAYPDLWTKAAALMQSVIIGHPLVDGNKRLGWASAVVFLELNGETLTGTDTDAAEALVIAVTTGELDDVHEIAKRLRDLDEPQDR</sequence>
<protein>
    <submittedName>
        <fullName evidence="2">Type II toxin-antitoxin system death-on-curing family toxin</fullName>
    </submittedName>
</protein>
<dbReference type="RefSeq" id="WP_210157227.1">
    <property type="nucleotide sequence ID" value="NZ_JAFCNB010000010.1"/>
</dbReference>